<protein>
    <submittedName>
        <fullName evidence="1">GALT2 acetylgalactosaminyltransferase</fullName>
    </submittedName>
</protein>
<dbReference type="EMBL" id="JAATIS010000485">
    <property type="protein sequence ID" value="KAG2468462.1"/>
    <property type="molecule type" value="Genomic_DNA"/>
</dbReference>
<keyword evidence="2" id="KW-1185">Reference proteome</keyword>
<accession>A0A8X8BW21</accession>
<sequence length="279" mass="31636">MPIALFLRAFQGEAPPQNQWQDAVVTSFQVKDVARNVISQEPVSDQRDIDEGQIFDEDRRRRTPMIAGGLFVMDKEYFEELGKYDMMMDVWGGENLVDSGVRQVCILAPTLFTACMDWVLGKVVWSSDCGAFVREGRFTDLDFAGDAVIFTESMEALIWAFKRLSEESECLGLRVSWLKTKIQAFNDLLGTAISSVSVCVECVDLVERFTYLGSNIHVSSYSSCEVSRQIGRAWGVMRSLDRFCVAPDIYAKVQRSKSLETWCFLSYNMVARHGRYPVT</sequence>
<dbReference type="PANTHER" id="PTHR47027:SF24">
    <property type="entry name" value="RIBONUCLEASE H"/>
    <property type="match status" value="1"/>
</dbReference>
<feature type="non-terminal residue" evidence="1">
    <location>
        <position position="279"/>
    </location>
</feature>
<dbReference type="Gene3D" id="3.90.550.10">
    <property type="entry name" value="Spore Coat Polysaccharide Biosynthesis Protein SpsA, Chain A"/>
    <property type="match status" value="1"/>
</dbReference>
<organism evidence="1 2">
    <name type="scientific">Polypterus senegalus</name>
    <name type="common">Senegal bichir</name>
    <dbReference type="NCBI Taxonomy" id="55291"/>
    <lineage>
        <taxon>Eukaryota</taxon>
        <taxon>Metazoa</taxon>
        <taxon>Chordata</taxon>
        <taxon>Craniata</taxon>
        <taxon>Vertebrata</taxon>
        <taxon>Euteleostomi</taxon>
        <taxon>Actinopterygii</taxon>
        <taxon>Polypteriformes</taxon>
        <taxon>Polypteridae</taxon>
        <taxon>Polypterus</taxon>
    </lineage>
</organism>
<dbReference type="InterPro" id="IPR029044">
    <property type="entry name" value="Nucleotide-diphossugar_trans"/>
</dbReference>
<evidence type="ECO:0000313" key="2">
    <source>
        <dbReference type="Proteomes" id="UP000886611"/>
    </source>
</evidence>
<dbReference type="AlphaFoldDB" id="A0A8X8BW21"/>
<dbReference type="Proteomes" id="UP000886611">
    <property type="component" value="Unassembled WGS sequence"/>
</dbReference>
<proteinExistence type="predicted"/>
<feature type="non-terminal residue" evidence="1">
    <location>
        <position position="1"/>
    </location>
</feature>
<reference evidence="1 2" key="1">
    <citation type="journal article" date="2021" name="Cell">
        <title>Tracing the genetic footprints of vertebrate landing in non-teleost ray-finned fishes.</title>
        <authorList>
            <person name="Bi X."/>
            <person name="Wang K."/>
            <person name="Yang L."/>
            <person name="Pan H."/>
            <person name="Jiang H."/>
            <person name="Wei Q."/>
            <person name="Fang M."/>
            <person name="Yu H."/>
            <person name="Zhu C."/>
            <person name="Cai Y."/>
            <person name="He Y."/>
            <person name="Gan X."/>
            <person name="Zeng H."/>
            <person name="Yu D."/>
            <person name="Zhu Y."/>
            <person name="Jiang H."/>
            <person name="Qiu Q."/>
            <person name="Yang H."/>
            <person name="Zhang Y.E."/>
            <person name="Wang W."/>
            <person name="Zhu M."/>
            <person name="He S."/>
            <person name="Zhang G."/>
        </authorList>
    </citation>
    <scope>NUCLEOTIDE SEQUENCE [LARGE SCALE GENOMIC DNA]</scope>
    <source>
        <strain evidence="1">Bchr_013</strain>
    </source>
</reference>
<gene>
    <name evidence="1" type="primary">Galnt2_2</name>
    <name evidence="1" type="ORF">GTO96_0015182</name>
</gene>
<comment type="caution">
    <text evidence="1">The sequence shown here is derived from an EMBL/GenBank/DDBJ whole genome shotgun (WGS) entry which is preliminary data.</text>
</comment>
<name>A0A8X8BW21_POLSE</name>
<dbReference type="PANTHER" id="PTHR47027">
    <property type="entry name" value="REVERSE TRANSCRIPTASE DOMAIN-CONTAINING PROTEIN"/>
    <property type="match status" value="1"/>
</dbReference>
<evidence type="ECO:0000313" key="1">
    <source>
        <dbReference type="EMBL" id="KAG2468462.1"/>
    </source>
</evidence>